<evidence type="ECO:0000313" key="1">
    <source>
        <dbReference type="EMBL" id="JAD23662.1"/>
    </source>
</evidence>
<name>A0A0A8YM87_ARUDO</name>
<organism evidence="1">
    <name type="scientific">Arundo donax</name>
    <name type="common">Giant reed</name>
    <name type="synonym">Donax arundinaceus</name>
    <dbReference type="NCBI Taxonomy" id="35708"/>
    <lineage>
        <taxon>Eukaryota</taxon>
        <taxon>Viridiplantae</taxon>
        <taxon>Streptophyta</taxon>
        <taxon>Embryophyta</taxon>
        <taxon>Tracheophyta</taxon>
        <taxon>Spermatophyta</taxon>
        <taxon>Magnoliopsida</taxon>
        <taxon>Liliopsida</taxon>
        <taxon>Poales</taxon>
        <taxon>Poaceae</taxon>
        <taxon>PACMAD clade</taxon>
        <taxon>Arundinoideae</taxon>
        <taxon>Arundineae</taxon>
        <taxon>Arundo</taxon>
    </lineage>
</organism>
<reference evidence="1" key="2">
    <citation type="journal article" date="2015" name="Data Brief">
        <title>Shoot transcriptome of the giant reed, Arundo donax.</title>
        <authorList>
            <person name="Barrero R.A."/>
            <person name="Guerrero F.D."/>
            <person name="Moolhuijzen P."/>
            <person name="Goolsby J.A."/>
            <person name="Tidwell J."/>
            <person name="Bellgard S.E."/>
            <person name="Bellgard M.I."/>
        </authorList>
    </citation>
    <scope>NUCLEOTIDE SEQUENCE</scope>
    <source>
        <tissue evidence="1">Shoot tissue taken approximately 20 cm above the soil surface</tissue>
    </source>
</reference>
<sequence length="23" mass="2769">MICWLTWKRLKWGLPTVLGPQEL</sequence>
<dbReference type="AlphaFoldDB" id="A0A0A8YM87"/>
<accession>A0A0A8YM87</accession>
<dbReference type="EMBL" id="GBRH01274233">
    <property type="protein sequence ID" value="JAD23662.1"/>
    <property type="molecule type" value="Transcribed_RNA"/>
</dbReference>
<protein>
    <submittedName>
        <fullName evidence="1">Uncharacterized protein</fullName>
    </submittedName>
</protein>
<proteinExistence type="predicted"/>
<reference evidence="1" key="1">
    <citation type="submission" date="2014-09" db="EMBL/GenBank/DDBJ databases">
        <authorList>
            <person name="Magalhaes I.L.F."/>
            <person name="Oliveira U."/>
            <person name="Santos F.R."/>
            <person name="Vidigal T.H.D.A."/>
            <person name="Brescovit A.D."/>
            <person name="Santos A.J."/>
        </authorList>
    </citation>
    <scope>NUCLEOTIDE SEQUENCE</scope>
    <source>
        <tissue evidence="1">Shoot tissue taken approximately 20 cm above the soil surface</tissue>
    </source>
</reference>